<name>A0A8C4R9A3_EPTBU</name>
<sequence length="526" mass="60089">MSCQCIIHCVFSHLFFLILSISLLFPRLGIEVKKEENLSEWYSQVITKSEMIEYYDVSGCYVLRPWAYSIWEVIQQFFDGEIKKLGVENCYFPMFVSQSALEKEASHIEDFAPEVAWVTHSGKTELAEPIAIRPTSETVMYPTFAKWVQSHRDLPIKLNQWCNVVRWEFKHPQPFLRTREFLWQEGHTAHATEKDAADEVLQILDIYARVYEEFLAVPVVKGKKTEKEKFAGGQYTTTVEAFVSASGRAIQAATSHHLGNNFAKMFEIMFEDPLCPKQKLYAFQNSWGLTTRSIGVLTMIHGDNQGLVLPPRVAKIQVVIIPCGVTASLPENERVALLAKCHEYQKRLVCRGVRASDDFRDNYSPGWKFNHWELKGVPIRVEVGPRDIRRQEFVAVRRDTGEKVVCREDEMEALVIDLLANIQHNLYNRAKKDLQDHMVIADTMEVFQKELDSGKIVQVPFCGEVSCEDWIKKTTARDEEVDTGAPAMGAKGLCIPFEPLRQLAPGAICISGKEPAKFYTLFGRSY</sequence>
<reference evidence="11" key="1">
    <citation type="submission" date="2025-08" db="UniProtKB">
        <authorList>
            <consortium name="Ensembl"/>
        </authorList>
    </citation>
    <scope>IDENTIFICATION</scope>
</reference>
<evidence type="ECO:0000256" key="6">
    <source>
        <dbReference type="ARBA" id="ARBA00023146"/>
    </source>
</evidence>
<dbReference type="Ensembl" id="ENSEBUT00000026687.1">
    <property type="protein sequence ID" value="ENSEBUP00000026111.1"/>
    <property type="gene ID" value="ENSEBUG00000016088.1"/>
</dbReference>
<keyword evidence="2" id="KW-0436">Ligase</keyword>
<dbReference type="Gene3D" id="3.30.110.30">
    <property type="entry name" value="C-terminal domain of ProRS"/>
    <property type="match status" value="1"/>
</dbReference>
<dbReference type="GO" id="GO:0006433">
    <property type="term" value="P:prolyl-tRNA aminoacylation"/>
    <property type="evidence" value="ECO:0007669"/>
    <property type="project" value="InterPro"/>
</dbReference>
<dbReference type="PRINTS" id="PR01046">
    <property type="entry name" value="TRNASYNTHPRO"/>
</dbReference>
<dbReference type="InterPro" id="IPR004499">
    <property type="entry name" value="Pro-tRNA-ligase_IIa_arc-type"/>
</dbReference>
<reference evidence="11" key="2">
    <citation type="submission" date="2025-09" db="UniProtKB">
        <authorList>
            <consortium name="Ensembl"/>
        </authorList>
    </citation>
    <scope>IDENTIFICATION</scope>
</reference>
<dbReference type="FunFam" id="3.30.930.10:FF:000007">
    <property type="entry name" value="Bifunctional glutamate/proline--tRNA ligase"/>
    <property type="match status" value="1"/>
</dbReference>
<dbReference type="PANTHER" id="PTHR43382:SF2">
    <property type="entry name" value="BIFUNCTIONAL GLUTAMATE_PROLINE--TRNA LIGASE"/>
    <property type="match status" value="1"/>
</dbReference>
<organism evidence="11 12">
    <name type="scientific">Eptatretus burgeri</name>
    <name type="common">Inshore hagfish</name>
    <dbReference type="NCBI Taxonomy" id="7764"/>
    <lineage>
        <taxon>Eukaryota</taxon>
        <taxon>Metazoa</taxon>
        <taxon>Chordata</taxon>
        <taxon>Craniata</taxon>
        <taxon>Vertebrata</taxon>
        <taxon>Cyclostomata</taxon>
        <taxon>Myxini</taxon>
        <taxon>Myxiniformes</taxon>
        <taxon>Myxinidae</taxon>
        <taxon>Eptatretinae</taxon>
        <taxon>Eptatretus</taxon>
    </lineage>
</organism>
<feature type="chain" id="PRO_5034754653" description="proline--tRNA ligase" evidence="9">
    <location>
        <begin position="30"/>
        <end position="526"/>
    </location>
</feature>
<keyword evidence="5" id="KW-0648">Protein biosynthesis</keyword>
<evidence type="ECO:0000256" key="4">
    <source>
        <dbReference type="ARBA" id="ARBA00022840"/>
    </source>
</evidence>
<evidence type="ECO:0000259" key="10">
    <source>
        <dbReference type="PROSITE" id="PS50862"/>
    </source>
</evidence>
<dbReference type="SUPFAM" id="SSF64586">
    <property type="entry name" value="C-terminal domain of ProRS"/>
    <property type="match status" value="1"/>
</dbReference>
<dbReference type="AlphaFoldDB" id="A0A8C4R9A3"/>
<evidence type="ECO:0000313" key="11">
    <source>
        <dbReference type="Ensembl" id="ENSEBUP00000026111.1"/>
    </source>
</evidence>
<dbReference type="PANTHER" id="PTHR43382">
    <property type="entry name" value="PROLYL-TRNA SYNTHETASE"/>
    <property type="match status" value="1"/>
</dbReference>
<dbReference type="Pfam" id="PF00587">
    <property type="entry name" value="tRNA-synt_2b"/>
    <property type="match status" value="1"/>
</dbReference>
<dbReference type="GeneTree" id="ENSGT00940000170501"/>
<evidence type="ECO:0000256" key="7">
    <source>
        <dbReference type="ARBA" id="ARBA00029731"/>
    </source>
</evidence>
<dbReference type="GO" id="GO:0017101">
    <property type="term" value="C:aminoacyl-tRNA synthetase multienzyme complex"/>
    <property type="evidence" value="ECO:0007669"/>
    <property type="project" value="TreeGrafter"/>
</dbReference>
<protein>
    <recommendedName>
        <fullName evidence="1">proline--tRNA ligase</fullName>
        <ecNumber evidence="1">6.1.1.15</ecNumber>
    </recommendedName>
    <alternativeName>
        <fullName evidence="7">Prolyl-tRNA synthetase</fullName>
    </alternativeName>
</protein>
<dbReference type="GO" id="GO:0004827">
    <property type="term" value="F:proline-tRNA ligase activity"/>
    <property type="evidence" value="ECO:0007669"/>
    <property type="project" value="UniProtKB-EC"/>
</dbReference>
<keyword evidence="9" id="KW-0732">Signal</keyword>
<dbReference type="GO" id="GO:0005737">
    <property type="term" value="C:cytoplasm"/>
    <property type="evidence" value="ECO:0007669"/>
    <property type="project" value="InterPro"/>
</dbReference>
<dbReference type="EC" id="6.1.1.15" evidence="1"/>
<dbReference type="InterPro" id="IPR004154">
    <property type="entry name" value="Anticodon-bd"/>
</dbReference>
<keyword evidence="3" id="KW-0547">Nucleotide-binding</keyword>
<dbReference type="InterPro" id="IPR006195">
    <property type="entry name" value="aa-tRNA-synth_II"/>
</dbReference>
<evidence type="ECO:0000256" key="8">
    <source>
        <dbReference type="ARBA" id="ARBA00047671"/>
    </source>
</evidence>
<keyword evidence="6" id="KW-0030">Aminoacyl-tRNA synthetase</keyword>
<feature type="signal peptide" evidence="9">
    <location>
        <begin position="1"/>
        <end position="29"/>
    </location>
</feature>
<dbReference type="InterPro" id="IPR036621">
    <property type="entry name" value="Anticodon-bd_dom_sf"/>
</dbReference>
<evidence type="ECO:0000256" key="3">
    <source>
        <dbReference type="ARBA" id="ARBA00022741"/>
    </source>
</evidence>
<dbReference type="InterPro" id="IPR033721">
    <property type="entry name" value="ProRS_core_arch_euk"/>
</dbReference>
<dbReference type="InterPro" id="IPR002314">
    <property type="entry name" value="aa-tRNA-synt_IIb"/>
</dbReference>
<dbReference type="Pfam" id="PF03129">
    <property type="entry name" value="HGTP_anticodon"/>
    <property type="match status" value="1"/>
</dbReference>
<dbReference type="CDD" id="cd00778">
    <property type="entry name" value="ProRS_core_arch_euk"/>
    <property type="match status" value="1"/>
</dbReference>
<evidence type="ECO:0000313" key="12">
    <source>
        <dbReference type="Proteomes" id="UP000694388"/>
    </source>
</evidence>
<dbReference type="InterPro" id="IPR016061">
    <property type="entry name" value="Pro-tRNA_ligase_II_C"/>
</dbReference>
<evidence type="ECO:0000256" key="1">
    <source>
        <dbReference type="ARBA" id="ARBA00012831"/>
    </source>
</evidence>
<dbReference type="InterPro" id="IPR045864">
    <property type="entry name" value="aa-tRNA-synth_II/BPL/LPL"/>
</dbReference>
<dbReference type="NCBIfam" id="TIGR00408">
    <property type="entry name" value="proS_fam_I"/>
    <property type="match status" value="1"/>
</dbReference>
<keyword evidence="12" id="KW-1185">Reference proteome</keyword>
<accession>A0A8C4R9A3</accession>
<dbReference type="SUPFAM" id="SSF52954">
    <property type="entry name" value="Class II aaRS ABD-related"/>
    <property type="match status" value="1"/>
</dbReference>
<dbReference type="Gene3D" id="3.30.930.10">
    <property type="entry name" value="Bira Bifunctional Protein, Domain 2"/>
    <property type="match status" value="1"/>
</dbReference>
<comment type="catalytic activity">
    <reaction evidence="8">
        <text>tRNA(Pro) + L-proline + ATP = L-prolyl-tRNA(Pro) + AMP + diphosphate</text>
        <dbReference type="Rhea" id="RHEA:14305"/>
        <dbReference type="Rhea" id="RHEA-COMP:9700"/>
        <dbReference type="Rhea" id="RHEA-COMP:9702"/>
        <dbReference type="ChEBI" id="CHEBI:30616"/>
        <dbReference type="ChEBI" id="CHEBI:33019"/>
        <dbReference type="ChEBI" id="CHEBI:60039"/>
        <dbReference type="ChEBI" id="CHEBI:78442"/>
        <dbReference type="ChEBI" id="CHEBI:78532"/>
        <dbReference type="ChEBI" id="CHEBI:456215"/>
        <dbReference type="EC" id="6.1.1.15"/>
    </reaction>
</comment>
<dbReference type="Pfam" id="PF09180">
    <property type="entry name" value="ProRS-C_1"/>
    <property type="match status" value="1"/>
</dbReference>
<dbReference type="Proteomes" id="UP000694388">
    <property type="component" value="Unplaced"/>
</dbReference>
<evidence type="ECO:0000256" key="5">
    <source>
        <dbReference type="ARBA" id="ARBA00022917"/>
    </source>
</evidence>
<dbReference type="FunFam" id="3.30.110.30:FF:000001">
    <property type="entry name" value="Bifunctional glutamate/proline--tRNA ligase"/>
    <property type="match status" value="1"/>
</dbReference>
<dbReference type="PROSITE" id="PS50862">
    <property type="entry name" value="AA_TRNA_LIGASE_II"/>
    <property type="match status" value="1"/>
</dbReference>
<keyword evidence="4" id="KW-0067">ATP-binding</keyword>
<dbReference type="GO" id="GO:0005524">
    <property type="term" value="F:ATP binding"/>
    <property type="evidence" value="ECO:0007669"/>
    <property type="project" value="UniProtKB-KW"/>
</dbReference>
<dbReference type="CDD" id="cd00862">
    <property type="entry name" value="ProRS_anticodon_zinc"/>
    <property type="match status" value="1"/>
</dbReference>
<dbReference type="FunFam" id="3.40.50.800:FF:000005">
    <property type="entry name" value="bifunctional glutamate/proline--tRNA ligase"/>
    <property type="match status" value="1"/>
</dbReference>
<dbReference type="SMART" id="SM00946">
    <property type="entry name" value="ProRS-C_1"/>
    <property type="match status" value="1"/>
</dbReference>
<dbReference type="InterPro" id="IPR017449">
    <property type="entry name" value="Pro-tRNA_synth_II"/>
</dbReference>
<dbReference type="OMA" id="EVYWVTH"/>
<feature type="domain" description="Aminoacyl-transfer RNA synthetases class-II family profile" evidence="10">
    <location>
        <begin position="59"/>
        <end position="310"/>
    </location>
</feature>
<dbReference type="InterPro" id="IPR002316">
    <property type="entry name" value="Pro-tRNA-ligase_IIa"/>
</dbReference>
<dbReference type="HAMAP" id="MF_01571">
    <property type="entry name" value="Pro_tRNA_synth_type3"/>
    <property type="match status" value="1"/>
</dbReference>
<evidence type="ECO:0000256" key="9">
    <source>
        <dbReference type="SAM" id="SignalP"/>
    </source>
</evidence>
<dbReference type="Gene3D" id="3.40.50.800">
    <property type="entry name" value="Anticodon-binding domain"/>
    <property type="match status" value="1"/>
</dbReference>
<proteinExistence type="inferred from homology"/>
<evidence type="ECO:0000256" key="2">
    <source>
        <dbReference type="ARBA" id="ARBA00022598"/>
    </source>
</evidence>
<dbReference type="SUPFAM" id="SSF55681">
    <property type="entry name" value="Class II aaRS and biotin synthetases"/>
    <property type="match status" value="1"/>
</dbReference>